<evidence type="ECO:0000313" key="2">
    <source>
        <dbReference type="Proteomes" id="UP000464086"/>
    </source>
</evidence>
<sequence length="99" mass="10803">MHALHLNEYFSETVYLTDEDLLDIDDSPTDLDLFFGPHLLFHLADGGAILQHRRPAVTDFIAASDARAEAQNEWEAAKQALSETVATHIVAHYAGGAAA</sequence>
<dbReference type="Proteomes" id="UP000464086">
    <property type="component" value="Chromosome"/>
</dbReference>
<dbReference type="EMBL" id="CP047218">
    <property type="protein sequence ID" value="QHD67429.1"/>
    <property type="molecule type" value="Genomic_DNA"/>
</dbReference>
<name>A0A6P1GG69_SPHYA</name>
<organism evidence="1 2">
    <name type="scientific">Sphingobium yanoikuyae</name>
    <name type="common">Sphingomonas yanoikuyae</name>
    <dbReference type="NCBI Taxonomy" id="13690"/>
    <lineage>
        <taxon>Bacteria</taxon>
        <taxon>Pseudomonadati</taxon>
        <taxon>Pseudomonadota</taxon>
        <taxon>Alphaproteobacteria</taxon>
        <taxon>Sphingomonadales</taxon>
        <taxon>Sphingomonadaceae</taxon>
        <taxon>Sphingobium</taxon>
    </lineage>
</organism>
<gene>
    <name evidence="1" type="ORF">GS397_10440</name>
</gene>
<evidence type="ECO:0000313" key="1">
    <source>
        <dbReference type="EMBL" id="QHD67429.1"/>
    </source>
</evidence>
<reference evidence="1 2" key="1">
    <citation type="submission" date="2019-12" db="EMBL/GenBank/DDBJ databases">
        <title>Functional and genomic insights into the Sphingobium yanoikuyae YC-JY1, a bacterium efficiently degrading bisphenol A.</title>
        <authorList>
            <person name="Jia Y."/>
            <person name="Li X."/>
            <person name="Wang J."/>
            <person name="Eltoukhy A."/>
            <person name="Lamraoui I."/>
            <person name="Yan Y."/>
        </authorList>
    </citation>
    <scope>NUCLEOTIDE SEQUENCE [LARGE SCALE GENOMIC DNA]</scope>
    <source>
        <strain evidence="1 2">YC-JY1</strain>
    </source>
</reference>
<proteinExistence type="predicted"/>
<accession>A0A6P1GG69</accession>
<dbReference type="RefSeq" id="WP_159366409.1">
    <property type="nucleotide sequence ID" value="NZ_CP047218.1"/>
</dbReference>
<protein>
    <submittedName>
        <fullName evidence="1">Uncharacterized protein</fullName>
    </submittedName>
</protein>
<dbReference type="AlphaFoldDB" id="A0A6P1GG69"/>